<reference evidence="1 2" key="1">
    <citation type="submission" date="2019-02" db="EMBL/GenBank/DDBJ databases">
        <title>Deep-cultivation of Planctomycetes and their phenomic and genomic characterization uncovers novel biology.</title>
        <authorList>
            <person name="Wiegand S."/>
            <person name="Jogler M."/>
            <person name="Boedeker C."/>
            <person name="Pinto D."/>
            <person name="Vollmers J."/>
            <person name="Rivas-Marin E."/>
            <person name="Kohn T."/>
            <person name="Peeters S.H."/>
            <person name="Heuer A."/>
            <person name="Rast P."/>
            <person name="Oberbeckmann S."/>
            <person name="Bunk B."/>
            <person name="Jeske O."/>
            <person name="Meyerdierks A."/>
            <person name="Storesund J.E."/>
            <person name="Kallscheuer N."/>
            <person name="Luecker S."/>
            <person name="Lage O.M."/>
            <person name="Pohl T."/>
            <person name="Merkel B.J."/>
            <person name="Hornburger P."/>
            <person name="Mueller R.-W."/>
            <person name="Bruemmer F."/>
            <person name="Labrenz M."/>
            <person name="Spormann A.M."/>
            <person name="Op den Camp H."/>
            <person name="Overmann J."/>
            <person name="Amann R."/>
            <person name="Jetten M.S.M."/>
            <person name="Mascher T."/>
            <person name="Medema M.H."/>
            <person name="Devos D.P."/>
            <person name="Kaster A.-K."/>
            <person name="Ovreas L."/>
            <person name="Rohde M."/>
            <person name="Galperin M.Y."/>
            <person name="Jogler C."/>
        </authorList>
    </citation>
    <scope>NUCLEOTIDE SEQUENCE [LARGE SCALE GENOMIC DNA]</scope>
    <source>
        <strain evidence="1 2">ETA_A1</strain>
    </source>
</reference>
<dbReference type="Proteomes" id="UP000319576">
    <property type="component" value="Chromosome"/>
</dbReference>
<dbReference type="EMBL" id="CP036273">
    <property type="protein sequence ID" value="QDU21739.1"/>
    <property type="molecule type" value="Genomic_DNA"/>
</dbReference>
<evidence type="ECO:0000313" key="2">
    <source>
        <dbReference type="Proteomes" id="UP000319576"/>
    </source>
</evidence>
<dbReference type="NCBIfam" id="NF047593">
    <property type="entry name" value="IS66_ISAeme5_TnpA"/>
    <property type="match status" value="1"/>
</dbReference>
<proteinExistence type="predicted"/>
<keyword evidence="2" id="KW-1185">Reference proteome</keyword>
<dbReference type="RefSeq" id="WP_202920211.1">
    <property type="nucleotide sequence ID" value="NZ_CP036273.1"/>
</dbReference>
<organism evidence="1 2">
    <name type="scientific">Urbifossiella limnaea</name>
    <dbReference type="NCBI Taxonomy" id="2528023"/>
    <lineage>
        <taxon>Bacteria</taxon>
        <taxon>Pseudomonadati</taxon>
        <taxon>Planctomycetota</taxon>
        <taxon>Planctomycetia</taxon>
        <taxon>Gemmatales</taxon>
        <taxon>Gemmataceae</taxon>
        <taxon>Urbifossiella</taxon>
    </lineage>
</organism>
<gene>
    <name evidence="1" type="ORF">ETAA1_37120</name>
</gene>
<sequence>MSAHRPEKVRAWRATIDAWKRSGQTVNAFCRARQLTRSNFDRWRRILATRPGESASTPPPAFVPVRVVAEPMAEVVLRSGVVVRVPLGAAADAVTRLVTAVGAASC</sequence>
<accession>A0A517XW53</accession>
<protein>
    <recommendedName>
        <fullName evidence="3">IS66 family insertion sequence element accessory protein TnpB</fullName>
    </recommendedName>
</protein>
<name>A0A517XW53_9BACT</name>
<evidence type="ECO:0000313" key="1">
    <source>
        <dbReference type="EMBL" id="QDU21739.1"/>
    </source>
</evidence>
<dbReference type="AlphaFoldDB" id="A0A517XW53"/>
<dbReference type="KEGG" id="uli:ETAA1_37120"/>
<evidence type="ECO:0008006" key="3">
    <source>
        <dbReference type="Google" id="ProtNLM"/>
    </source>
</evidence>